<evidence type="ECO:0000256" key="6">
    <source>
        <dbReference type="ARBA" id="ARBA00023242"/>
    </source>
</evidence>
<comment type="similarity">
    <text evidence="2">Belongs to the bZIP family.</text>
</comment>
<dbReference type="FunFam" id="1.20.5.170:FF:000020">
    <property type="entry name" value="BZIP transcription factor"/>
    <property type="match status" value="1"/>
</dbReference>
<dbReference type="InterPro" id="IPR004827">
    <property type="entry name" value="bZIP"/>
</dbReference>
<gene>
    <name evidence="9" type="ORF">Bca52824_007729</name>
</gene>
<evidence type="ECO:0000313" key="9">
    <source>
        <dbReference type="EMBL" id="KAG2325001.1"/>
    </source>
</evidence>
<dbReference type="PANTHER" id="PTHR46408:SF14">
    <property type="entry name" value="BASIC LEUCINE ZIPPER 25"/>
    <property type="match status" value="1"/>
</dbReference>
<dbReference type="SUPFAM" id="SSF57959">
    <property type="entry name" value="Leucine zipper domain"/>
    <property type="match status" value="1"/>
</dbReference>
<dbReference type="SMART" id="SM00338">
    <property type="entry name" value="BRLZ"/>
    <property type="match status" value="1"/>
</dbReference>
<evidence type="ECO:0000256" key="4">
    <source>
        <dbReference type="ARBA" id="ARBA00023125"/>
    </source>
</evidence>
<protein>
    <recommendedName>
        <fullName evidence="8">BZIP domain-containing protein</fullName>
    </recommendedName>
</protein>
<dbReference type="Gene3D" id="1.20.5.170">
    <property type="match status" value="1"/>
</dbReference>
<dbReference type="AlphaFoldDB" id="A0A8X7W8F8"/>
<evidence type="ECO:0000313" key="10">
    <source>
        <dbReference type="Proteomes" id="UP000886595"/>
    </source>
</evidence>
<dbReference type="Pfam" id="PF12498">
    <property type="entry name" value="bZIP_C"/>
    <property type="match status" value="1"/>
</dbReference>
<dbReference type="GO" id="GO:0046983">
    <property type="term" value="F:protein dimerization activity"/>
    <property type="evidence" value="ECO:0007669"/>
    <property type="project" value="UniProtKB-ARBA"/>
</dbReference>
<name>A0A8X7W8F8_BRACI</name>
<dbReference type="InterPro" id="IPR045314">
    <property type="entry name" value="bZIP_plant_GBF1"/>
</dbReference>
<evidence type="ECO:0000256" key="1">
    <source>
        <dbReference type="ARBA" id="ARBA00004123"/>
    </source>
</evidence>
<keyword evidence="6" id="KW-0539">Nucleus</keyword>
<feature type="region of interest" description="Disordered" evidence="7">
    <location>
        <begin position="1"/>
        <end position="44"/>
    </location>
</feature>
<evidence type="ECO:0000256" key="2">
    <source>
        <dbReference type="ARBA" id="ARBA00007163"/>
    </source>
</evidence>
<comment type="subcellular location">
    <subcellularLocation>
        <location evidence="1">Nucleus</location>
    </subcellularLocation>
</comment>
<keyword evidence="4" id="KW-0238">DNA-binding</keyword>
<dbReference type="Proteomes" id="UP000886595">
    <property type="component" value="Unassembled WGS sequence"/>
</dbReference>
<reference evidence="9 10" key="1">
    <citation type="submission" date="2020-02" db="EMBL/GenBank/DDBJ databases">
        <authorList>
            <person name="Ma Q."/>
            <person name="Huang Y."/>
            <person name="Song X."/>
            <person name="Pei D."/>
        </authorList>
    </citation>
    <scope>NUCLEOTIDE SEQUENCE [LARGE SCALE GENOMIC DNA]</scope>
    <source>
        <strain evidence="9">Sxm20200214</strain>
        <tissue evidence="9">Leaf</tissue>
    </source>
</reference>
<feature type="domain" description="BZIP" evidence="8">
    <location>
        <begin position="17"/>
        <end position="82"/>
    </location>
</feature>
<dbReference type="OrthoDB" id="664875at2759"/>
<dbReference type="GO" id="GO:0005634">
    <property type="term" value="C:nucleus"/>
    <property type="evidence" value="ECO:0007669"/>
    <property type="project" value="UniProtKB-SubCell"/>
</dbReference>
<proteinExistence type="inferred from homology"/>
<dbReference type="GO" id="GO:0003700">
    <property type="term" value="F:DNA-binding transcription factor activity"/>
    <property type="evidence" value="ECO:0007669"/>
    <property type="project" value="InterPro"/>
</dbReference>
<dbReference type="GO" id="GO:0003677">
    <property type="term" value="F:DNA binding"/>
    <property type="evidence" value="ECO:0007669"/>
    <property type="project" value="UniProtKB-KW"/>
</dbReference>
<accession>A0A8X7W8F8</accession>
<evidence type="ECO:0000259" key="8">
    <source>
        <dbReference type="SMART" id="SM00338"/>
    </source>
</evidence>
<dbReference type="InterPro" id="IPR020983">
    <property type="entry name" value="Basic_leucine-zipper_C"/>
</dbReference>
<evidence type="ECO:0000256" key="5">
    <source>
        <dbReference type="ARBA" id="ARBA00023163"/>
    </source>
</evidence>
<feature type="compositionally biased region" description="Basic and acidic residues" evidence="7">
    <location>
        <begin position="12"/>
        <end position="21"/>
    </location>
</feature>
<dbReference type="PANTHER" id="PTHR46408">
    <property type="entry name" value="BASIC LEUCINE ZIPPER 63"/>
    <property type="match status" value="1"/>
</dbReference>
<evidence type="ECO:0000256" key="3">
    <source>
        <dbReference type="ARBA" id="ARBA00023015"/>
    </source>
</evidence>
<evidence type="ECO:0000256" key="7">
    <source>
        <dbReference type="SAM" id="MobiDB-lite"/>
    </source>
</evidence>
<keyword evidence="3" id="KW-0805">Transcription regulation</keyword>
<dbReference type="InterPro" id="IPR046347">
    <property type="entry name" value="bZIP_sf"/>
</dbReference>
<feature type="region of interest" description="Disordered" evidence="7">
    <location>
        <begin position="156"/>
        <end position="175"/>
    </location>
</feature>
<feature type="compositionally biased region" description="Acidic residues" evidence="7">
    <location>
        <begin position="1"/>
        <end position="11"/>
    </location>
</feature>
<dbReference type="CDD" id="cd14702">
    <property type="entry name" value="bZIP_plant_GBF1"/>
    <property type="match status" value="1"/>
</dbReference>
<comment type="caution">
    <text evidence="9">The sequence shown here is derived from an EMBL/GenBank/DDBJ whole genome shotgun (WGS) entry which is preliminary data.</text>
</comment>
<sequence length="175" mass="20144">MTIDLDADTETADNRDPTDVKRARRMLSNRESARCSRRRKQEKMSEFDTQVGQLIRVEHSTLLSGLTDMNHKCDAATVHNRILRANIRTSRTKVKMAEETVKRVTGVNLLHWARPNMDISLKPTISSTAYAGLPPNQRVERANLLSEQVNREGMQNQFDTDPNLFETLPHWNHKH</sequence>
<dbReference type="Pfam" id="PF00170">
    <property type="entry name" value="bZIP_1"/>
    <property type="match status" value="1"/>
</dbReference>
<dbReference type="EMBL" id="JAAMPC010000002">
    <property type="protein sequence ID" value="KAG2325001.1"/>
    <property type="molecule type" value="Genomic_DNA"/>
</dbReference>
<keyword evidence="5" id="KW-0804">Transcription</keyword>
<organism evidence="9 10">
    <name type="scientific">Brassica carinata</name>
    <name type="common">Ethiopian mustard</name>
    <name type="synonym">Abyssinian cabbage</name>
    <dbReference type="NCBI Taxonomy" id="52824"/>
    <lineage>
        <taxon>Eukaryota</taxon>
        <taxon>Viridiplantae</taxon>
        <taxon>Streptophyta</taxon>
        <taxon>Embryophyta</taxon>
        <taxon>Tracheophyta</taxon>
        <taxon>Spermatophyta</taxon>
        <taxon>Magnoliopsida</taxon>
        <taxon>eudicotyledons</taxon>
        <taxon>Gunneridae</taxon>
        <taxon>Pentapetalae</taxon>
        <taxon>rosids</taxon>
        <taxon>malvids</taxon>
        <taxon>Brassicales</taxon>
        <taxon>Brassicaceae</taxon>
        <taxon>Brassiceae</taxon>
        <taxon>Brassica</taxon>
    </lineage>
</organism>
<keyword evidence="10" id="KW-1185">Reference proteome</keyword>